<name>A0AAN8S122_POLSC</name>
<dbReference type="AlphaFoldDB" id="A0AAN8S122"/>
<organism evidence="1 2">
    <name type="scientific">Polyplax serrata</name>
    <name type="common">Common mouse louse</name>
    <dbReference type="NCBI Taxonomy" id="468196"/>
    <lineage>
        <taxon>Eukaryota</taxon>
        <taxon>Metazoa</taxon>
        <taxon>Ecdysozoa</taxon>
        <taxon>Arthropoda</taxon>
        <taxon>Hexapoda</taxon>
        <taxon>Insecta</taxon>
        <taxon>Pterygota</taxon>
        <taxon>Neoptera</taxon>
        <taxon>Paraneoptera</taxon>
        <taxon>Psocodea</taxon>
        <taxon>Troctomorpha</taxon>
        <taxon>Phthiraptera</taxon>
        <taxon>Anoplura</taxon>
        <taxon>Polyplacidae</taxon>
        <taxon>Polyplax</taxon>
    </lineage>
</organism>
<sequence length="125" mass="14224">MCLNCLLEDRSGQNEKRFPRRDGLSVYSVKLPMKGEPSVYRRRRSSVISARLSIGVSGFLNCCRNVVGRRNPRRNYLGTTVKTIPELAAVVGNNLTIRYNWLSCGRLYSVHITYTNKNEGIREVS</sequence>
<reference evidence="1 2" key="1">
    <citation type="submission" date="2023-10" db="EMBL/GenBank/DDBJ databases">
        <title>Genomes of two closely related lineages of the louse Polyplax serrata with different host specificities.</title>
        <authorList>
            <person name="Martinu J."/>
            <person name="Tarabai H."/>
            <person name="Stefka J."/>
            <person name="Hypsa V."/>
        </authorList>
    </citation>
    <scope>NUCLEOTIDE SEQUENCE [LARGE SCALE GENOMIC DNA]</scope>
    <source>
        <strain evidence="1">HR10_N</strain>
    </source>
</reference>
<evidence type="ECO:0000313" key="1">
    <source>
        <dbReference type="EMBL" id="KAK6623431.1"/>
    </source>
</evidence>
<comment type="caution">
    <text evidence="1">The sequence shown here is derived from an EMBL/GenBank/DDBJ whole genome shotgun (WGS) entry which is preliminary data.</text>
</comment>
<accession>A0AAN8S122</accession>
<protein>
    <submittedName>
        <fullName evidence="1">Uncharacterized protein</fullName>
    </submittedName>
</protein>
<gene>
    <name evidence="1" type="ORF">RUM43_009283</name>
</gene>
<evidence type="ECO:0000313" key="2">
    <source>
        <dbReference type="Proteomes" id="UP001372834"/>
    </source>
</evidence>
<dbReference type="EMBL" id="JAWJWE010000038">
    <property type="protein sequence ID" value="KAK6623431.1"/>
    <property type="molecule type" value="Genomic_DNA"/>
</dbReference>
<proteinExistence type="predicted"/>
<dbReference type="Proteomes" id="UP001372834">
    <property type="component" value="Unassembled WGS sequence"/>
</dbReference>